<name>A0A848KZI4_9ACTN</name>
<dbReference type="Gene3D" id="3.90.320.10">
    <property type="match status" value="1"/>
</dbReference>
<dbReference type="Pfam" id="PF12684">
    <property type="entry name" value="DUF3799"/>
    <property type="match status" value="1"/>
</dbReference>
<feature type="domain" description="Putative exodeoxyribonuclease 8 PDDEXK-like" evidence="1">
    <location>
        <begin position="54"/>
        <end position="261"/>
    </location>
</feature>
<keyword evidence="3" id="KW-1185">Reference proteome</keyword>
<protein>
    <recommendedName>
        <fullName evidence="1">Putative exodeoxyribonuclease 8 PDDEXK-like domain-containing protein</fullName>
    </recommendedName>
</protein>
<dbReference type="RefSeq" id="WP_170193363.1">
    <property type="nucleotide sequence ID" value="NZ_JABBNB010000005.1"/>
</dbReference>
<comment type="caution">
    <text evidence="2">The sequence shown here is derived from an EMBL/GenBank/DDBJ whole genome shotgun (WGS) entry which is preliminary data.</text>
</comment>
<reference evidence="2 3" key="1">
    <citation type="submission" date="2020-04" db="EMBL/GenBank/DDBJ databases">
        <title>Gordonia sp. nov. TBRC 11910.</title>
        <authorList>
            <person name="Suriyachadkun C."/>
        </authorList>
    </citation>
    <scope>NUCLEOTIDE SEQUENCE [LARGE SCALE GENOMIC DNA]</scope>
    <source>
        <strain evidence="2 3">TBRC 11910</strain>
    </source>
</reference>
<evidence type="ECO:0000313" key="2">
    <source>
        <dbReference type="EMBL" id="NMO00858.1"/>
    </source>
</evidence>
<sequence>MTVWEPLPDSAFKPGVYAGVTDADYHGDLGSLSSSGARNLLHPSTPDDYRRALVTREEKKALDVGHIIHSMILGVGMDVLVVDAKDWRTDKAKALKQEAYDSGRVPMLKKEMAPRQAAADAMLTDPVAGPLLEEGQPELSIWLEDPETGVMLRARPDWSRLDTDRPYILDVKTTDKTARPSAFGAHAAKYGYHCQQPFYVDAITGSGYQEPTFLFAVVEISEPYRVSVNQLDSSAVQLGRTLNRHAIDRYAQCRATNEWPSWQPRIHMTDIPKYSYYDAERALQA</sequence>
<dbReference type="InterPro" id="IPR024432">
    <property type="entry name" value="Put_RecE_PDDEXK-like_dom"/>
</dbReference>
<dbReference type="AlphaFoldDB" id="A0A848KZI4"/>
<dbReference type="EMBL" id="JABBNB010000005">
    <property type="protein sequence ID" value="NMO00858.1"/>
    <property type="molecule type" value="Genomic_DNA"/>
</dbReference>
<dbReference type="InterPro" id="IPR011604">
    <property type="entry name" value="PDDEXK-like_dom_sf"/>
</dbReference>
<dbReference type="Proteomes" id="UP000550729">
    <property type="component" value="Unassembled WGS sequence"/>
</dbReference>
<evidence type="ECO:0000313" key="3">
    <source>
        <dbReference type="Proteomes" id="UP000550729"/>
    </source>
</evidence>
<accession>A0A848KZI4</accession>
<proteinExistence type="predicted"/>
<evidence type="ECO:0000259" key="1">
    <source>
        <dbReference type="Pfam" id="PF12684"/>
    </source>
</evidence>
<gene>
    <name evidence="2" type="ORF">HH308_06480</name>
</gene>
<organism evidence="2 3">
    <name type="scientific">Gordonia asplenii</name>
    <dbReference type="NCBI Taxonomy" id="2725283"/>
    <lineage>
        <taxon>Bacteria</taxon>
        <taxon>Bacillati</taxon>
        <taxon>Actinomycetota</taxon>
        <taxon>Actinomycetes</taxon>
        <taxon>Mycobacteriales</taxon>
        <taxon>Gordoniaceae</taxon>
        <taxon>Gordonia</taxon>
    </lineage>
</organism>